<dbReference type="AlphaFoldDB" id="A0A840V4M4"/>
<sequence length="41" mass="4562">MIAEANAFTSAKGSFRYLQTRLGWLECSELYKRFSDGGEAG</sequence>
<evidence type="ECO:0000313" key="2">
    <source>
        <dbReference type="Proteomes" id="UP000557717"/>
    </source>
</evidence>
<keyword evidence="2" id="KW-1185">Reference proteome</keyword>
<proteinExistence type="predicted"/>
<name>A0A840V4M4_9BACT</name>
<evidence type="ECO:0000313" key="1">
    <source>
        <dbReference type="EMBL" id="MBB5352932.1"/>
    </source>
</evidence>
<comment type="caution">
    <text evidence="1">The sequence shown here is derived from an EMBL/GenBank/DDBJ whole genome shotgun (WGS) entry which is preliminary data.</text>
</comment>
<protein>
    <submittedName>
        <fullName evidence="1">Uncharacterized protein</fullName>
    </submittedName>
</protein>
<dbReference type="Proteomes" id="UP000557717">
    <property type="component" value="Unassembled WGS sequence"/>
</dbReference>
<dbReference type="EMBL" id="JACHFD010000017">
    <property type="protein sequence ID" value="MBB5352932.1"/>
    <property type="molecule type" value="Genomic_DNA"/>
</dbReference>
<gene>
    <name evidence="1" type="ORF">HNR46_003181</name>
</gene>
<reference evidence="1 2" key="1">
    <citation type="submission" date="2020-08" db="EMBL/GenBank/DDBJ databases">
        <title>Genomic Encyclopedia of Type Strains, Phase IV (KMG-IV): sequencing the most valuable type-strain genomes for metagenomic binning, comparative biology and taxonomic classification.</title>
        <authorList>
            <person name="Goeker M."/>
        </authorList>
    </citation>
    <scope>NUCLEOTIDE SEQUENCE [LARGE SCALE GENOMIC DNA]</scope>
    <source>
        <strain evidence="1 2">YC6886</strain>
    </source>
</reference>
<accession>A0A840V4M4</accession>
<organism evidence="1 2">
    <name type="scientific">Haloferula luteola</name>
    <dbReference type="NCBI Taxonomy" id="595692"/>
    <lineage>
        <taxon>Bacteria</taxon>
        <taxon>Pseudomonadati</taxon>
        <taxon>Verrucomicrobiota</taxon>
        <taxon>Verrucomicrobiia</taxon>
        <taxon>Verrucomicrobiales</taxon>
        <taxon>Verrucomicrobiaceae</taxon>
        <taxon>Haloferula</taxon>
    </lineage>
</organism>